<evidence type="ECO:0000313" key="6">
    <source>
        <dbReference type="Proteomes" id="UP000478008"/>
    </source>
</evidence>
<evidence type="ECO:0000256" key="2">
    <source>
        <dbReference type="ARBA" id="ARBA00022723"/>
    </source>
</evidence>
<feature type="compositionally biased region" description="Basic residues" evidence="4">
    <location>
        <begin position="155"/>
        <end position="166"/>
    </location>
</feature>
<dbReference type="CDD" id="cd07302">
    <property type="entry name" value="CHD"/>
    <property type="match status" value="1"/>
</dbReference>
<dbReference type="Pfam" id="PF23010">
    <property type="entry name" value="RA_3"/>
    <property type="match status" value="1"/>
</dbReference>
<dbReference type="InterPro" id="IPR003591">
    <property type="entry name" value="Leu-rich_rpt_typical-subtyp"/>
</dbReference>
<dbReference type="Gene3D" id="3.60.40.10">
    <property type="entry name" value="PPM-type phosphatase domain"/>
    <property type="match status" value="1"/>
</dbReference>
<feature type="compositionally biased region" description="Low complexity" evidence="4">
    <location>
        <begin position="112"/>
        <end position="129"/>
    </location>
</feature>
<organism evidence="5 6">
    <name type="scientific">Dekkera bruxellensis</name>
    <name type="common">Brettanomyces custersii</name>
    <dbReference type="NCBI Taxonomy" id="5007"/>
    <lineage>
        <taxon>Eukaryota</taxon>
        <taxon>Fungi</taxon>
        <taxon>Dikarya</taxon>
        <taxon>Ascomycota</taxon>
        <taxon>Saccharomycotina</taxon>
        <taxon>Pichiomycetes</taxon>
        <taxon>Pichiales</taxon>
        <taxon>Pichiaceae</taxon>
        <taxon>Brettanomyces</taxon>
    </lineage>
</organism>
<feature type="region of interest" description="Disordered" evidence="4">
    <location>
        <begin position="35"/>
        <end position="185"/>
    </location>
</feature>
<dbReference type="InterPro" id="IPR001611">
    <property type="entry name" value="Leu-rich_rpt"/>
</dbReference>
<dbReference type="GO" id="GO:0035556">
    <property type="term" value="P:intracellular signal transduction"/>
    <property type="evidence" value="ECO:0007669"/>
    <property type="project" value="InterPro"/>
</dbReference>
<dbReference type="Proteomes" id="UP000478008">
    <property type="component" value="Unassembled WGS sequence"/>
</dbReference>
<dbReference type="InterPro" id="IPR036457">
    <property type="entry name" value="PPM-type-like_dom_sf"/>
</dbReference>
<dbReference type="Pfam" id="PF21187">
    <property type="entry name" value="CYAA_C"/>
    <property type="match status" value="1"/>
</dbReference>
<dbReference type="SUPFAM" id="SSF81606">
    <property type="entry name" value="PP2C-like"/>
    <property type="match status" value="1"/>
</dbReference>
<feature type="region of interest" description="Disordered" evidence="4">
    <location>
        <begin position="214"/>
        <end position="244"/>
    </location>
</feature>
<dbReference type="SUPFAM" id="SSF52058">
    <property type="entry name" value="L domain-like"/>
    <property type="match status" value="2"/>
</dbReference>
<evidence type="ECO:0000256" key="3">
    <source>
        <dbReference type="ARBA" id="ARBA00022737"/>
    </source>
</evidence>
<proteinExistence type="predicted"/>
<dbReference type="InterPro" id="IPR052595">
    <property type="entry name" value="LRRC69/RLP"/>
</dbReference>
<accession>A0A7D9D030</accession>
<feature type="compositionally biased region" description="Polar residues" evidence="4">
    <location>
        <begin position="140"/>
        <end position="149"/>
    </location>
</feature>
<feature type="compositionally biased region" description="Polar residues" evidence="4">
    <location>
        <begin position="220"/>
        <end position="230"/>
    </location>
</feature>
<feature type="region of interest" description="Disordered" evidence="4">
    <location>
        <begin position="403"/>
        <end position="476"/>
    </location>
</feature>
<dbReference type="InterPro" id="IPR001932">
    <property type="entry name" value="PPM-type_phosphatase-like_dom"/>
</dbReference>
<feature type="region of interest" description="Disordered" evidence="4">
    <location>
        <begin position="1"/>
        <end position="21"/>
    </location>
</feature>
<gene>
    <name evidence="5" type="ORF">DEBR0S6_05336G</name>
</gene>
<dbReference type="GO" id="GO:0009190">
    <property type="term" value="P:cyclic nucleotide biosynthetic process"/>
    <property type="evidence" value="ECO:0007669"/>
    <property type="project" value="InterPro"/>
</dbReference>
<feature type="compositionally biased region" description="Basic and acidic residues" evidence="4">
    <location>
        <begin position="405"/>
        <end position="424"/>
    </location>
</feature>
<dbReference type="Pfam" id="PF00211">
    <property type="entry name" value="Guanylate_cyc"/>
    <property type="match status" value="1"/>
</dbReference>
<dbReference type="PANTHER" id="PTHR48057">
    <property type="entry name" value="LEUCINE-RICH REPEAT SERINE/THREONINE-PROTEIN KINASE 1"/>
    <property type="match status" value="1"/>
</dbReference>
<feature type="compositionally biased region" description="Low complexity" evidence="4">
    <location>
        <begin position="62"/>
        <end position="79"/>
    </location>
</feature>
<dbReference type="Gene3D" id="3.80.10.10">
    <property type="entry name" value="Ribonuclease Inhibitor"/>
    <property type="match status" value="4"/>
</dbReference>
<dbReference type="InterPro" id="IPR029787">
    <property type="entry name" value="Nucleotide_cyclase"/>
</dbReference>
<dbReference type="InterPro" id="IPR032675">
    <property type="entry name" value="LRR_dom_sf"/>
</dbReference>
<dbReference type="InterPro" id="IPR055414">
    <property type="entry name" value="LRR_R13L4/SHOC2-like"/>
</dbReference>
<feature type="compositionally biased region" description="Polar residues" evidence="4">
    <location>
        <begin position="84"/>
        <end position="98"/>
    </location>
</feature>
<evidence type="ECO:0000256" key="1">
    <source>
        <dbReference type="ARBA" id="ARBA00022614"/>
    </source>
</evidence>
<dbReference type="InterPro" id="IPR048580">
    <property type="entry name" value="CYAA_C"/>
</dbReference>
<dbReference type="InterPro" id="IPR001054">
    <property type="entry name" value="A/G_cyclase"/>
</dbReference>
<keyword evidence="6" id="KW-1185">Reference proteome</keyword>
<name>A0A7D9D030_DEKBR</name>
<dbReference type="SUPFAM" id="SSF55073">
    <property type="entry name" value="Nucleotide cyclase"/>
    <property type="match status" value="1"/>
</dbReference>
<dbReference type="PROSITE" id="PS50125">
    <property type="entry name" value="GUANYLATE_CYCLASE_2"/>
    <property type="match status" value="1"/>
</dbReference>
<dbReference type="SMART" id="SM00369">
    <property type="entry name" value="LRR_TYP"/>
    <property type="match status" value="10"/>
</dbReference>
<feature type="compositionally biased region" description="Basic and acidic residues" evidence="4">
    <location>
        <begin position="449"/>
        <end position="465"/>
    </location>
</feature>
<dbReference type="EMBL" id="CABFWN010000006">
    <property type="protein sequence ID" value="VUG19998.1"/>
    <property type="molecule type" value="Genomic_DNA"/>
</dbReference>
<dbReference type="GO" id="GO:0046872">
    <property type="term" value="F:metal ion binding"/>
    <property type="evidence" value="ECO:0007669"/>
    <property type="project" value="UniProtKB-KW"/>
</dbReference>
<dbReference type="SMART" id="SM00332">
    <property type="entry name" value="PP2Cc"/>
    <property type="match status" value="1"/>
</dbReference>
<keyword evidence="2" id="KW-0479">Metal-binding</keyword>
<sequence>MTGKEGPNRNGHKPSLFHSKSSFFRTNSQIFPRPRFNSKYMENEESGDNLALKNRAPYNTVKSEFTESSTSPKSSRPSSYAAPSGQSAAKSTLKSLFKSSATSRRPSRRDSSASNLSPSSESIAGSSESSMEEGRRIADQESNNENTSMKEVLGKHHSHYNSRHSKSSFSLSNMIPNRSSSRTNISASSSHIFPLISISSSHSNSHENILSYHSHKNDRSTPVSPTSLSHSSEKATAEADTATNSIPSTYSGFHAVRFHGDQIVPPLSKPIKPRKRSSKRSTILKKLISSGHESMKRSSSGTDFFRRSSFQTADNQKSEFRITDKNAAVDKAGVSDREQQHSVMRGALKMSSPFGIDLDTEDDEMAQITNMSATPISRVSSVNTVSYEKTARKDSTSGWLAPESWKVKTDRQLPRDQDEDKSAAGDDLSDDMDSSSNNFSFYTETTTSDDSRKNTGKRDSNADNTKKRHKVHHSNELRGASRSSVRIFKGEKSSVLPCTLETTCKDILDALRRKRFLRSEEDHIIVLKCGGLTRSLSYDERLLRIQRNMLFLYGYTERDNLDYIERTDLSFLFKFIVQERGVELISEDKRTMINPQNVVLRNWNIQDIPNFLYAEPIVSLDVSQNPSFRFTKEFMHDCRNMLTLKFTRSGHPSFPAAIAYAPRLTTLNLEVNYIRIIPPEISNLDTLTTLNLACNRISRLPDSFAKLKSLASLNLSSNRLKRIPDQVLAIKGLRRLDLSYNAITKISDKLTHLKDLVVLQIAGNSLTEELPAFFEIFQNLIKVDVRFNKLSSIDSLKNSPKLEVIRATGNNISVFRSSTPSLFEVEMNLNPLTYVYFESEMPNLKVVDLSKGKLTSCSFVAMLTGVEKLTLDINHLTTLPEEIDNMKKLVHLSVFKNNLNYLPASISKLKNLEYLDLHLNNLNGLTDSLWLLPSLKYLNVSSNLLEGFPPIPSIADIDGKEASSITTEVETIDNDEASDIKLDALSDTLKYLSMNDNNISDSVVHIIGKFKNLEYLNLSYNELYDIPPGPLANLHKLKALYLSGNFLSTLPIDDFDSFKDLTILHLNGNKFHSLPAELSKLKNLTALDVGSNNLKYNISNIPYDWNWCYNKKLQFLNFSGNKRLEIKPQFNRGETDEHLDSFIGLHDLHMLGLMDVTITTDAVPDQTVNVRVRSTSSQLGKFGYGISDTLGSREVLTTRDVVLEKFRGHSDEMLLTLYDAKNCSQTHGDKISKIIQETFGIHFSKELESLGKVIIPGSTPKNIEDCLRGAFLKMNSEMNILINRDTSSTFSSAAAHRTQTTDKLSLEEDGYSGCCAVVVYIKGDMIYLANLGDTMGVLTKSNGEYQVVTTKHEPYAPKEYDRIRQSGGYVTTDGYLDGVSEVSRAVGYFKLIPHITASPSIHKFKLTANEEMIAIATSDVWKKIPFDLAADIIRQEKSNPEVAAEKLRDFAISYGVSDKVTAVVLSLRQFTTKAKHHERGTLPEDSILRKLDEEIEPPVGEVAMVFTDIKNSTLLWDTFPVAMRSAIKVHNSIMRRQMRIIGGYEVKTEGDAFMVSFPTPTSALLWCFSVQQLLVNTDDWPAEILASDQGCEIKDDHQNVIFRGLSVRMGIHWGMPVCERDIVTRRMDYFGPMVNRASRVSAVADGGQITLSNDFYQEFQKLQKQHKRLKEKKLKITDVYTSKAMGQIIEEQMDQLEQVGWVDKLLGTKKLKGLEAPEMIWLIYPKSLKTRMRLLQSSNGEINNKASRVTTGGVTAANIWSLRQVSLRLERICNYLASQDTVNDVMAHDKYYKGVSEHAESALSGQMTKAENVTNVFFEHTLTRIENCVLTLSLRRDITDGCMEKCSVSDLISQIHDILSEYKLIKDARDNK</sequence>
<evidence type="ECO:0000313" key="5">
    <source>
        <dbReference type="EMBL" id="VUG19998.1"/>
    </source>
</evidence>
<dbReference type="SMART" id="SM00044">
    <property type="entry name" value="CYCc"/>
    <property type="match status" value="1"/>
</dbReference>
<dbReference type="PROSITE" id="PS51746">
    <property type="entry name" value="PPM_2"/>
    <property type="match status" value="1"/>
</dbReference>
<dbReference type="Pfam" id="PF00481">
    <property type="entry name" value="PP2C"/>
    <property type="match status" value="1"/>
</dbReference>
<keyword evidence="1" id="KW-0433">Leucine-rich repeat</keyword>
<keyword evidence="3" id="KW-0677">Repeat</keyword>
<evidence type="ECO:0000256" key="4">
    <source>
        <dbReference type="SAM" id="MobiDB-lite"/>
    </source>
</evidence>
<dbReference type="SMART" id="SM00364">
    <property type="entry name" value="LRR_BAC"/>
    <property type="match status" value="5"/>
</dbReference>
<dbReference type="Pfam" id="PF13855">
    <property type="entry name" value="LRR_8"/>
    <property type="match status" value="1"/>
</dbReference>
<dbReference type="InterPro" id="IPR055071">
    <property type="entry name" value="RA_PHLPP-like"/>
</dbReference>
<feature type="compositionally biased region" description="Polar residues" evidence="4">
    <location>
        <begin position="167"/>
        <end position="178"/>
    </location>
</feature>
<protein>
    <submittedName>
        <fullName evidence="5">DEBR0S6_05336g1_1</fullName>
    </submittedName>
</protein>
<dbReference type="Gene3D" id="3.30.70.1230">
    <property type="entry name" value="Nucleotide cyclase"/>
    <property type="match status" value="1"/>
</dbReference>
<reference evidence="5 6" key="1">
    <citation type="submission" date="2019-07" db="EMBL/GenBank/DDBJ databases">
        <authorList>
            <person name="Friedrich A."/>
            <person name="Schacherer J."/>
        </authorList>
    </citation>
    <scope>NUCLEOTIDE SEQUENCE [LARGE SCALE GENOMIC DNA]</scope>
</reference>
<dbReference type="PROSITE" id="PS51450">
    <property type="entry name" value="LRR"/>
    <property type="match status" value="5"/>
</dbReference>
<dbReference type="CDD" id="cd00143">
    <property type="entry name" value="PP2Cc"/>
    <property type="match status" value="1"/>
</dbReference>
<dbReference type="Pfam" id="PF23598">
    <property type="entry name" value="LRR_14"/>
    <property type="match status" value="1"/>
</dbReference>
<dbReference type="SMART" id="SM00365">
    <property type="entry name" value="LRR_SD22"/>
    <property type="match status" value="6"/>
</dbReference>